<organism evidence="1">
    <name type="scientific">Vibrio alginolyticus</name>
    <dbReference type="NCBI Taxonomy" id="663"/>
    <lineage>
        <taxon>Bacteria</taxon>
        <taxon>Pseudomonadati</taxon>
        <taxon>Pseudomonadota</taxon>
        <taxon>Gammaproteobacteria</taxon>
        <taxon>Vibrionales</taxon>
        <taxon>Vibrionaceae</taxon>
        <taxon>Vibrio</taxon>
    </lineage>
</organism>
<dbReference type="AlphaFoldDB" id="A0A1W6W352"/>
<protein>
    <submittedName>
        <fullName evidence="1">Uncharacterized protein</fullName>
    </submittedName>
</protein>
<proteinExistence type="predicted"/>
<name>A0A1W6W352_VIBAL</name>
<dbReference type="EMBL" id="CP017902">
    <property type="protein sequence ID" value="ARP18123.1"/>
    <property type="molecule type" value="Genomic_DNA"/>
</dbReference>
<reference evidence="1" key="1">
    <citation type="submission" date="2016-10" db="EMBL/GenBank/DDBJ databases">
        <title>The High Quality Genome of Vibrio alginolyticus K01M1.</title>
        <authorList>
            <person name="Wendling C."/>
            <person name="Chibani C.M."/>
            <person name="Hertel R."/>
            <person name="Sproer C."/>
            <person name="Bunk B."/>
            <person name="Overmann J."/>
            <person name="Roth O."/>
            <person name="Liesegang H."/>
        </authorList>
    </citation>
    <scope>NUCLEOTIDE SEQUENCE</scope>
    <source>
        <strain evidence="1">K05K4</strain>
    </source>
</reference>
<evidence type="ECO:0000313" key="1">
    <source>
        <dbReference type="EMBL" id="ARP18123.1"/>
    </source>
</evidence>
<sequence length="165" mass="18897">MANTFTADGRLIPHLIIDVGEDEGLMTLVKVHQDTTPGDVESQWGTKRFSAKSVYLILRFFRPVELEIVIEFDMSKHHHVIDGIVQTKTVYIQPGAIGDKLSDDINAPKILVEIPARTTFGEWDNMFKKYIGKKLKKEGVGRKELKKAVDDYVTLRRNVWGRRMK</sequence>
<accession>A0A1W6W352</accession>
<gene>
    <name evidence="1" type="ORF">K05K4_12850</name>
</gene>